<feature type="region of interest" description="Disordered" evidence="1">
    <location>
        <begin position="131"/>
        <end position="171"/>
    </location>
</feature>
<keyword evidence="3" id="KW-1185">Reference proteome</keyword>
<dbReference type="EMBL" id="SDMP01000011">
    <property type="protein sequence ID" value="RYR31489.1"/>
    <property type="molecule type" value="Genomic_DNA"/>
</dbReference>
<name>A0A445AYJ6_ARAHY</name>
<evidence type="ECO:0000313" key="3">
    <source>
        <dbReference type="Proteomes" id="UP000289738"/>
    </source>
</evidence>
<proteinExistence type="predicted"/>
<dbReference type="Proteomes" id="UP000289738">
    <property type="component" value="Chromosome B01"/>
</dbReference>
<feature type="region of interest" description="Disordered" evidence="1">
    <location>
        <begin position="183"/>
        <end position="202"/>
    </location>
</feature>
<gene>
    <name evidence="2" type="ORF">Ahy_B01g056289</name>
</gene>
<accession>A0A445AYJ6</accession>
<protein>
    <submittedName>
        <fullName evidence="2">Uncharacterized protein</fullName>
    </submittedName>
</protein>
<sequence length="315" mass="36753">MVHLTESYDVEKRTLLVDVGNIRLNAKLIGRIFDILSRGMLSIALVQHEEWEFDEKVSQYSYSMATESDRMEFRRYFILVVLYFQRLKHSQLDNCHELKPWLAAWTAENLEKKATYILSEVLIYSTVSGSSAGRESEQDSMERQPLRSTTKPPLNRKRSPHAERSKTNLEAVDQQNKRMETAHGNNLNQENTPQETTDSRVPDPGMLSIALVQHEEWEFDGKVSQYSCPMATESDRMEFRRYFILVVLKMFLCPIIQQVISPWHIYPVLDVSDPRRFNWPLHNLKWLDKAVEKYKLKGNKTCEGCMFVVLVGCIQ</sequence>
<comment type="caution">
    <text evidence="2">The sequence shown here is derived from an EMBL/GenBank/DDBJ whole genome shotgun (WGS) entry which is preliminary data.</text>
</comment>
<feature type="compositionally biased region" description="Polar residues" evidence="1">
    <location>
        <begin position="183"/>
        <end position="196"/>
    </location>
</feature>
<feature type="compositionally biased region" description="Basic and acidic residues" evidence="1">
    <location>
        <begin position="134"/>
        <end position="145"/>
    </location>
</feature>
<evidence type="ECO:0000313" key="2">
    <source>
        <dbReference type="EMBL" id="RYR31489.1"/>
    </source>
</evidence>
<dbReference type="AlphaFoldDB" id="A0A445AYJ6"/>
<reference evidence="2 3" key="1">
    <citation type="submission" date="2019-01" db="EMBL/GenBank/DDBJ databases">
        <title>Sequencing of cultivated peanut Arachis hypogaea provides insights into genome evolution and oil improvement.</title>
        <authorList>
            <person name="Chen X."/>
        </authorList>
    </citation>
    <scope>NUCLEOTIDE SEQUENCE [LARGE SCALE GENOMIC DNA]</scope>
    <source>
        <strain evidence="3">cv. Fuhuasheng</strain>
        <tissue evidence="2">Leaves</tissue>
    </source>
</reference>
<organism evidence="2 3">
    <name type="scientific">Arachis hypogaea</name>
    <name type="common">Peanut</name>
    <dbReference type="NCBI Taxonomy" id="3818"/>
    <lineage>
        <taxon>Eukaryota</taxon>
        <taxon>Viridiplantae</taxon>
        <taxon>Streptophyta</taxon>
        <taxon>Embryophyta</taxon>
        <taxon>Tracheophyta</taxon>
        <taxon>Spermatophyta</taxon>
        <taxon>Magnoliopsida</taxon>
        <taxon>eudicotyledons</taxon>
        <taxon>Gunneridae</taxon>
        <taxon>Pentapetalae</taxon>
        <taxon>rosids</taxon>
        <taxon>fabids</taxon>
        <taxon>Fabales</taxon>
        <taxon>Fabaceae</taxon>
        <taxon>Papilionoideae</taxon>
        <taxon>50 kb inversion clade</taxon>
        <taxon>dalbergioids sensu lato</taxon>
        <taxon>Dalbergieae</taxon>
        <taxon>Pterocarpus clade</taxon>
        <taxon>Arachis</taxon>
    </lineage>
</organism>
<evidence type="ECO:0000256" key="1">
    <source>
        <dbReference type="SAM" id="MobiDB-lite"/>
    </source>
</evidence>